<accession>A0A5N1IRL1</accession>
<reference evidence="2 3" key="1">
    <citation type="submission" date="2019-09" db="EMBL/GenBank/DDBJ databases">
        <title>Genome sequence of Adhaeribacter sp. M2.</title>
        <authorList>
            <person name="Srinivasan S."/>
        </authorList>
    </citation>
    <scope>NUCLEOTIDE SEQUENCE [LARGE SCALE GENOMIC DNA]</scope>
    <source>
        <strain evidence="2 3">M2</strain>
    </source>
</reference>
<dbReference type="Proteomes" id="UP000326570">
    <property type="component" value="Unassembled WGS sequence"/>
</dbReference>
<dbReference type="Pfam" id="PF03992">
    <property type="entry name" value="ABM"/>
    <property type="match status" value="1"/>
</dbReference>
<evidence type="ECO:0000313" key="2">
    <source>
        <dbReference type="EMBL" id="KAA9332805.1"/>
    </source>
</evidence>
<name>A0A5N1IRL1_9BACT</name>
<sequence length="98" mass="11465">MFIALSTFTIANNMAPEVKKAFQERPHLVDNAPGYRKMEVLCPQDAPNEIWLITYWTDEESYQVWHKNHLRESHSNIPKGLKLVPRSAKVRFFTHIAD</sequence>
<organism evidence="2 3">
    <name type="scientific">Adhaeribacter soli</name>
    <dbReference type="NCBI Taxonomy" id="2607655"/>
    <lineage>
        <taxon>Bacteria</taxon>
        <taxon>Pseudomonadati</taxon>
        <taxon>Bacteroidota</taxon>
        <taxon>Cytophagia</taxon>
        <taxon>Cytophagales</taxon>
        <taxon>Hymenobacteraceae</taxon>
        <taxon>Adhaeribacter</taxon>
    </lineage>
</organism>
<dbReference type="RefSeq" id="WP_150904218.1">
    <property type="nucleotide sequence ID" value="NZ_VTWT01000006.1"/>
</dbReference>
<dbReference type="GO" id="GO:0004497">
    <property type="term" value="F:monooxygenase activity"/>
    <property type="evidence" value="ECO:0007669"/>
    <property type="project" value="UniProtKB-KW"/>
</dbReference>
<dbReference type="PROSITE" id="PS51725">
    <property type="entry name" value="ABM"/>
    <property type="match status" value="1"/>
</dbReference>
<proteinExistence type="predicted"/>
<keyword evidence="2" id="KW-0503">Monooxygenase</keyword>
<keyword evidence="2" id="KW-0560">Oxidoreductase</keyword>
<feature type="domain" description="ABM" evidence="1">
    <location>
        <begin position="2"/>
        <end position="92"/>
    </location>
</feature>
<evidence type="ECO:0000313" key="3">
    <source>
        <dbReference type="Proteomes" id="UP000326570"/>
    </source>
</evidence>
<evidence type="ECO:0000259" key="1">
    <source>
        <dbReference type="PROSITE" id="PS51725"/>
    </source>
</evidence>
<keyword evidence="3" id="KW-1185">Reference proteome</keyword>
<gene>
    <name evidence="2" type="ORF">F0P94_12480</name>
</gene>
<comment type="caution">
    <text evidence="2">The sequence shown here is derived from an EMBL/GenBank/DDBJ whole genome shotgun (WGS) entry which is preliminary data.</text>
</comment>
<dbReference type="SUPFAM" id="SSF54909">
    <property type="entry name" value="Dimeric alpha+beta barrel"/>
    <property type="match status" value="1"/>
</dbReference>
<protein>
    <submittedName>
        <fullName evidence="2">Antibiotic biosynthesis monooxygenase</fullName>
    </submittedName>
</protein>
<dbReference type="AlphaFoldDB" id="A0A5N1IRL1"/>
<dbReference type="InterPro" id="IPR007138">
    <property type="entry name" value="ABM_dom"/>
</dbReference>
<dbReference type="Gene3D" id="3.30.70.100">
    <property type="match status" value="1"/>
</dbReference>
<dbReference type="InterPro" id="IPR011008">
    <property type="entry name" value="Dimeric_a/b-barrel"/>
</dbReference>
<dbReference type="EMBL" id="VTWT01000006">
    <property type="protein sequence ID" value="KAA9332805.1"/>
    <property type="molecule type" value="Genomic_DNA"/>
</dbReference>